<evidence type="ECO:0000259" key="8">
    <source>
        <dbReference type="PROSITE" id="PS51900"/>
    </source>
</evidence>
<comment type="similarity">
    <text evidence="1">Belongs to the 'phage' integrase family.</text>
</comment>
<dbReference type="SUPFAM" id="SSF56349">
    <property type="entry name" value="DNA breaking-rejoining enzymes"/>
    <property type="match status" value="1"/>
</dbReference>
<dbReference type="PROSITE" id="PS51898">
    <property type="entry name" value="TYR_RECOMBINASE"/>
    <property type="match status" value="1"/>
</dbReference>
<dbReference type="Pfam" id="PF00589">
    <property type="entry name" value="Phage_integrase"/>
    <property type="match status" value="1"/>
</dbReference>
<dbReference type="InterPro" id="IPR050808">
    <property type="entry name" value="Phage_Integrase"/>
</dbReference>
<keyword evidence="10" id="KW-1185">Reference proteome</keyword>
<dbReference type="InterPro" id="IPR002104">
    <property type="entry name" value="Integrase_catalytic"/>
</dbReference>
<keyword evidence="3 5" id="KW-0238">DNA-binding</keyword>
<dbReference type="InterPro" id="IPR053876">
    <property type="entry name" value="Phage_int_M"/>
</dbReference>
<evidence type="ECO:0000256" key="6">
    <source>
        <dbReference type="SAM" id="MobiDB-lite"/>
    </source>
</evidence>
<dbReference type="PANTHER" id="PTHR30629">
    <property type="entry name" value="PROPHAGE INTEGRASE"/>
    <property type="match status" value="1"/>
</dbReference>
<evidence type="ECO:0000256" key="1">
    <source>
        <dbReference type="ARBA" id="ARBA00008857"/>
    </source>
</evidence>
<dbReference type="CDD" id="cd00801">
    <property type="entry name" value="INT_P4_C"/>
    <property type="match status" value="1"/>
</dbReference>
<dbReference type="Gene3D" id="3.30.160.390">
    <property type="entry name" value="Integrase, DNA-binding domain"/>
    <property type="match status" value="1"/>
</dbReference>
<sequence length="509" mass="55724">MARRSTNRLIATQINKLPAGMHADGGNLWLQVSPAGTRSWSLRFTMHGKQREMGLGPLTTITLAEARAKALEARKQLLDGIDPIEARKALRTRAALAAATAMTFRACAEAYIEAHKAGWKNPVHAAQWPATMQAYVYPAIGDTPVQAVDVDQVLKVLLPIWTTKTETASRVRGRVERILDWAKVRGFRTGENPARLRGNLDHLLPRKSKVQTVEHHPALPYAEAPAFVADLRRRAGTGARALEFTILTAGRTGEVIGATWAEIDADAKTWTIPASRMKANLEHVVPLTDRAMEIIGQMEGLDELYVFPGSKPKTGLSNMSLAAVLKRMERDGITVHGFRSTFRDWASEETAYPHEVCEMALAHTIGNKAEKAYRRGDLLAKRRAMMADWATYCASAPASDDAAAEDAVLALAADMRDRGGRTPNRAVRDAIDALTAVADVDVGHGEAIPAAKRRVLGSRVELESAGERHQTRKPAAGRDETTPPSVPTHLDARDPTVRRLRRELDAQRG</sequence>
<keyword evidence="2" id="KW-0229">DNA integration</keyword>
<feature type="region of interest" description="Disordered" evidence="6">
    <location>
        <begin position="462"/>
        <end position="509"/>
    </location>
</feature>
<comment type="caution">
    <text evidence="9">The sequence shown here is derived from an EMBL/GenBank/DDBJ whole genome shotgun (WGS) entry which is preliminary data.</text>
</comment>
<protein>
    <submittedName>
        <fullName evidence="9">Integrase arm-type DNA-binding domain-containing protein</fullName>
    </submittedName>
</protein>
<organism evidence="9 10">
    <name type="scientific">Sphingomonas kyungheensis</name>
    <dbReference type="NCBI Taxonomy" id="1069987"/>
    <lineage>
        <taxon>Bacteria</taxon>
        <taxon>Pseudomonadati</taxon>
        <taxon>Pseudomonadota</taxon>
        <taxon>Alphaproteobacteria</taxon>
        <taxon>Sphingomonadales</taxon>
        <taxon>Sphingomonadaceae</taxon>
        <taxon>Sphingomonas</taxon>
    </lineage>
</organism>
<name>A0ABU8H2J2_9SPHN</name>
<accession>A0ABU8H2J2</accession>
<dbReference type="Pfam" id="PF22022">
    <property type="entry name" value="Phage_int_M"/>
    <property type="match status" value="1"/>
</dbReference>
<reference evidence="9 10" key="1">
    <citation type="journal article" date="2013" name="Int. J. Syst. Evol. Microbiol.">
        <title>Sphingomonas kyungheensis sp. nov., a bacterium with ginsenoside-converting activity isolated from soil of a ginseng field.</title>
        <authorList>
            <person name="Son H.M."/>
            <person name="Yang J.E."/>
            <person name="Park Y."/>
            <person name="Han C.K."/>
            <person name="Kim S.G."/>
            <person name="Kook M."/>
            <person name="Yi T.H."/>
        </authorList>
    </citation>
    <scope>NUCLEOTIDE SEQUENCE [LARGE SCALE GENOMIC DNA]</scope>
    <source>
        <strain evidence="9 10">LMG 26582</strain>
    </source>
</reference>
<dbReference type="RefSeq" id="WP_336545084.1">
    <property type="nucleotide sequence ID" value="NZ_JBBBDM010000003.1"/>
</dbReference>
<dbReference type="InterPro" id="IPR038488">
    <property type="entry name" value="Integrase_DNA-bd_sf"/>
</dbReference>
<evidence type="ECO:0000259" key="7">
    <source>
        <dbReference type="PROSITE" id="PS51898"/>
    </source>
</evidence>
<dbReference type="EMBL" id="JBBBDM010000003">
    <property type="protein sequence ID" value="MEI5687230.1"/>
    <property type="molecule type" value="Genomic_DNA"/>
</dbReference>
<dbReference type="GO" id="GO:0003677">
    <property type="term" value="F:DNA binding"/>
    <property type="evidence" value="ECO:0007669"/>
    <property type="project" value="UniProtKB-KW"/>
</dbReference>
<dbReference type="InterPro" id="IPR010998">
    <property type="entry name" value="Integrase_recombinase_N"/>
</dbReference>
<dbReference type="InterPro" id="IPR025166">
    <property type="entry name" value="Integrase_DNA_bind_dom"/>
</dbReference>
<feature type="compositionally biased region" description="Basic and acidic residues" evidence="6">
    <location>
        <begin position="490"/>
        <end position="509"/>
    </location>
</feature>
<dbReference type="InterPro" id="IPR011010">
    <property type="entry name" value="DNA_brk_join_enz"/>
</dbReference>
<evidence type="ECO:0000313" key="10">
    <source>
        <dbReference type="Proteomes" id="UP001367771"/>
    </source>
</evidence>
<feature type="domain" description="Tyr recombinase" evidence="7">
    <location>
        <begin position="214"/>
        <end position="386"/>
    </location>
</feature>
<dbReference type="InterPro" id="IPR013762">
    <property type="entry name" value="Integrase-like_cat_sf"/>
</dbReference>
<dbReference type="InterPro" id="IPR044068">
    <property type="entry name" value="CB"/>
</dbReference>
<proteinExistence type="inferred from homology"/>
<evidence type="ECO:0000256" key="2">
    <source>
        <dbReference type="ARBA" id="ARBA00022908"/>
    </source>
</evidence>
<dbReference type="Gene3D" id="1.10.150.130">
    <property type="match status" value="1"/>
</dbReference>
<dbReference type="PROSITE" id="PS51900">
    <property type="entry name" value="CB"/>
    <property type="match status" value="1"/>
</dbReference>
<evidence type="ECO:0000256" key="4">
    <source>
        <dbReference type="ARBA" id="ARBA00023172"/>
    </source>
</evidence>
<dbReference type="Proteomes" id="UP001367771">
    <property type="component" value="Unassembled WGS sequence"/>
</dbReference>
<evidence type="ECO:0000256" key="3">
    <source>
        <dbReference type="ARBA" id="ARBA00023125"/>
    </source>
</evidence>
<evidence type="ECO:0000256" key="5">
    <source>
        <dbReference type="PROSITE-ProRule" id="PRU01248"/>
    </source>
</evidence>
<keyword evidence="4" id="KW-0233">DNA recombination</keyword>
<evidence type="ECO:0000313" key="9">
    <source>
        <dbReference type="EMBL" id="MEI5687230.1"/>
    </source>
</evidence>
<feature type="domain" description="Core-binding (CB)" evidence="8">
    <location>
        <begin position="102"/>
        <end position="183"/>
    </location>
</feature>
<gene>
    <name evidence="9" type="ORF">V8201_09095</name>
</gene>
<dbReference type="PANTHER" id="PTHR30629:SF2">
    <property type="entry name" value="PROPHAGE INTEGRASE INTS-RELATED"/>
    <property type="match status" value="1"/>
</dbReference>
<dbReference type="Gene3D" id="1.10.443.10">
    <property type="entry name" value="Intergrase catalytic core"/>
    <property type="match status" value="1"/>
</dbReference>
<dbReference type="Pfam" id="PF13356">
    <property type="entry name" value="Arm-DNA-bind_3"/>
    <property type="match status" value="1"/>
</dbReference>